<evidence type="ECO:0000256" key="2">
    <source>
        <dbReference type="ARBA" id="ARBA00023125"/>
    </source>
</evidence>
<name>A0ABV9R3Z8_9MICO</name>
<dbReference type="Gene3D" id="3.40.50.2300">
    <property type="match status" value="2"/>
</dbReference>
<keyword evidence="3" id="KW-0804">Transcription</keyword>
<dbReference type="RefSeq" id="WP_204391337.1">
    <property type="nucleotide sequence ID" value="NZ_JAFBBW010000001.1"/>
</dbReference>
<gene>
    <name evidence="5" type="ORF">ACFPER_05880</name>
</gene>
<dbReference type="CDD" id="cd06267">
    <property type="entry name" value="PBP1_LacI_sugar_binding-like"/>
    <property type="match status" value="1"/>
</dbReference>
<dbReference type="EMBL" id="JBHSJC010000001">
    <property type="protein sequence ID" value="MFC4828309.1"/>
    <property type="molecule type" value="Genomic_DNA"/>
</dbReference>
<dbReference type="PANTHER" id="PTHR30146:SF109">
    <property type="entry name" value="HTH-TYPE TRANSCRIPTIONAL REGULATOR GALS"/>
    <property type="match status" value="1"/>
</dbReference>
<dbReference type="Gene3D" id="1.10.260.40">
    <property type="entry name" value="lambda repressor-like DNA-binding domains"/>
    <property type="match status" value="1"/>
</dbReference>
<dbReference type="Pfam" id="PF00356">
    <property type="entry name" value="LacI"/>
    <property type="match status" value="1"/>
</dbReference>
<proteinExistence type="predicted"/>
<dbReference type="PANTHER" id="PTHR30146">
    <property type="entry name" value="LACI-RELATED TRANSCRIPTIONAL REPRESSOR"/>
    <property type="match status" value="1"/>
</dbReference>
<dbReference type="SUPFAM" id="SSF47413">
    <property type="entry name" value="lambda repressor-like DNA-binding domains"/>
    <property type="match status" value="1"/>
</dbReference>
<dbReference type="SMART" id="SM00354">
    <property type="entry name" value="HTH_LACI"/>
    <property type="match status" value="1"/>
</dbReference>
<organism evidence="5 6">
    <name type="scientific">Agromyces aurantiacus</name>
    <dbReference type="NCBI Taxonomy" id="165814"/>
    <lineage>
        <taxon>Bacteria</taxon>
        <taxon>Bacillati</taxon>
        <taxon>Actinomycetota</taxon>
        <taxon>Actinomycetes</taxon>
        <taxon>Micrococcales</taxon>
        <taxon>Microbacteriaceae</taxon>
        <taxon>Agromyces</taxon>
    </lineage>
</organism>
<dbReference type="Pfam" id="PF00532">
    <property type="entry name" value="Peripla_BP_1"/>
    <property type="match status" value="1"/>
</dbReference>
<keyword evidence="6" id="KW-1185">Reference proteome</keyword>
<evidence type="ECO:0000259" key="4">
    <source>
        <dbReference type="PROSITE" id="PS50932"/>
    </source>
</evidence>
<comment type="caution">
    <text evidence="5">The sequence shown here is derived from an EMBL/GenBank/DDBJ whole genome shotgun (WGS) entry which is preliminary data.</text>
</comment>
<dbReference type="InterPro" id="IPR028082">
    <property type="entry name" value="Peripla_BP_I"/>
</dbReference>
<dbReference type="SUPFAM" id="SSF53822">
    <property type="entry name" value="Periplasmic binding protein-like I"/>
    <property type="match status" value="1"/>
</dbReference>
<feature type="domain" description="HTH lacI-type" evidence="4">
    <location>
        <begin position="7"/>
        <end position="61"/>
    </location>
</feature>
<dbReference type="GO" id="GO:0003677">
    <property type="term" value="F:DNA binding"/>
    <property type="evidence" value="ECO:0007669"/>
    <property type="project" value="UniProtKB-KW"/>
</dbReference>
<evidence type="ECO:0000256" key="1">
    <source>
        <dbReference type="ARBA" id="ARBA00023015"/>
    </source>
</evidence>
<dbReference type="InterPro" id="IPR000843">
    <property type="entry name" value="HTH_LacI"/>
</dbReference>
<protein>
    <submittedName>
        <fullName evidence="5">LacI family DNA-binding transcriptional regulator</fullName>
    </submittedName>
</protein>
<dbReference type="InterPro" id="IPR010982">
    <property type="entry name" value="Lambda_DNA-bd_dom_sf"/>
</dbReference>
<accession>A0ABV9R3Z8</accession>
<dbReference type="CDD" id="cd01392">
    <property type="entry name" value="HTH_LacI"/>
    <property type="match status" value="1"/>
</dbReference>
<evidence type="ECO:0000256" key="3">
    <source>
        <dbReference type="ARBA" id="ARBA00023163"/>
    </source>
</evidence>
<keyword evidence="1" id="KW-0805">Transcription regulation</keyword>
<dbReference type="InterPro" id="IPR001761">
    <property type="entry name" value="Peripla_BP/Lac1_sug-bd_dom"/>
</dbReference>
<dbReference type="Proteomes" id="UP001595960">
    <property type="component" value="Unassembled WGS sequence"/>
</dbReference>
<sequence>MTVQQRATLDDVARLAGVSAKTVSRVFSNREVVAPETVERVLAAAKRLRFRPNSLARSLRRGGATNTIGFVMGEFGNPFYYKVAAGIEQELAANGYALLVATTDDTPDGEERVVDALLAQRVGALLLIPVADDQSYLEGERHLGTPVIAIDRPARNLVADALVLENRRGAYEATRRLLELGHRRIGYACNPAAVYTQGERVAGYRAAMAEAGVHDTARWERLVDDRTVAPEQTVLELISGDDAPTALITGNNRMTIGALRALTAHGDADAMALIGFDDFDTADVMGISVISYDPVELGRDAARLALERIEEPTGFTRQVELPTWLVERGSGERPPAEPSHG</sequence>
<reference evidence="6" key="1">
    <citation type="journal article" date="2019" name="Int. J. Syst. Evol. Microbiol.">
        <title>The Global Catalogue of Microorganisms (GCM) 10K type strain sequencing project: providing services to taxonomists for standard genome sequencing and annotation.</title>
        <authorList>
            <consortium name="The Broad Institute Genomics Platform"/>
            <consortium name="The Broad Institute Genome Sequencing Center for Infectious Disease"/>
            <person name="Wu L."/>
            <person name="Ma J."/>
        </authorList>
    </citation>
    <scope>NUCLEOTIDE SEQUENCE [LARGE SCALE GENOMIC DNA]</scope>
    <source>
        <strain evidence="6">CGMCC 1.12192</strain>
    </source>
</reference>
<keyword evidence="2 5" id="KW-0238">DNA-binding</keyword>
<evidence type="ECO:0000313" key="5">
    <source>
        <dbReference type="EMBL" id="MFC4828309.1"/>
    </source>
</evidence>
<evidence type="ECO:0000313" key="6">
    <source>
        <dbReference type="Proteomes" id="UP001595960"/>
    </source>
</evidence>
<dbReference type="PROSITE" id="PS50932">
    <property type="entry name" value="HTH_LACI_2"/>
    <property type="match status" value="1"/>
</dbReference>